<dbReference type="PANTHER" id="PTHR30024">
    <property type="entry name" value="ALIPHATIC SULFONATES-BINDING PROTEIN-RELATED"/>
    <property type="match status" value="1"/>
</dbReference>
<dbReference type="SMART" id="SM00062">
    <property type="entry name" value="PBPb"/>
    <property type="match status" value="1"/>
</dbReference>
<organism evidence="8 9">
    <name type="scientific">Allorhizobium taibaishanense</name>
    <dbReference type="NCBI Taxonomy" id="887144"/>
    <lineage>
        <taxon>Bacteria</taxon>
        <taxon>Pseudomonadati</taxon>
        <taxon>Pseudomonadota</taxon>
        <taxon>Alphaproteobacteria</taxon>
        <taxon>Hyphomicrobiales</taxon>
        <taxon>Rhizobiaceae</taxon>
        <taxon>Rhizobium/Agrobacterium group</taxon>
        <taxon>Allorhizobium</taxon>
    </lineage>
</organism>
<dbReference type="FunFam" id="3.40.190.10:FF:000050">
    <property type="entry name" value="Sulfonate ABC transporter substrate-binding protein"/>
    <property type="match status" value="1"/>
</dbReference>
<comment type="similarity">
    <text evidence="2">Belongs to the bacterial solute-binding protein SsuA/TauA family.</text>
</comment>
<evidence type="ECO:0000313" key="8">
    <source>
        <dbReference type="EMBL" id="MBB4008506.1"/>
    </source>
</evidence>
<dbReference type="GO" id="GO:0016020">
    <property type="term" value="C:membrane"/>
    <property type="evidence" value="ECO:0007669"/>
    <property type="project" value="InterPro"/>
</dbReference>
<dbReference type="NCBIfam" id="TIGR01728">
    <property type="entry name" value="SsuA_fam"/>
    <property type="match status" value="1"/>
</dbReference>
<evidence type="ECO:0000256" key="6">
    <source>
        <dbReference type="ARBA" id="ARBA00070228"/>
    </source>
</evidence>
<dbReference type="InterPro" id="IPR001638">
    <property type="entry name" value="Solute-binding_3/MltF_N"/>
</dbReference>
<dbReference type="Pfam" id="PF09084">
    <property type="entry name" value="NMT1"/>
    <property type="match status" value="1"/>
</dbReference>
<comment type="caution">
    <text evidence="8">The sequence shown here is derived from an EMBL/GenBank/DDBJ whole genome shotgun (WGS) entry which is preliminary data.</text>
</comment>
<dbReference type="SUPFAM" id="SSF53850">
    <property type="entry name" value="Periplasmic binding protein-like II"/>
    <property type="match status" value="1"/>
</dbReference>
<gene>
    <name evidence="8" type="ORF">GGQ71_002786</name>
</gene>
<dbReference type="AlphaFoldDB" id="A0A7W6HP98"/>
<name>A0A7W6HP98_9HYPH</name>
<evidence type="ECO:0000256" key="2">
    <source>
        <dbReference type="ARBA" id="ARBA00010742"/>
    </source>
</evidence>
<dbReference type="PANTHER" id="PTHR30024:SF42">
    <property type="entry name" value="ALIPHATIC SULFONATES-BINDING PROTEIN-RELATED"/>
    <property type="match status" value="1"/>
</dbReference>
<reference evidence="8 9" key="1">
    <citation type="submission" date="2020-08" db="EMBL/GenBank/DDBJ databases">
        <title>Genomic Encyclopedia of Type Strains, Phase IV (KMG-IV): sequencing the most valuable type-strain genomes for metagenomic binning, comparative biology and taxonomic classification.</title>
        <authorList>
            <person name="Goeker M."/>
        </authorList>
    </citation>
    <scope>NUCLEOTIDE SEQUENCE [LARGE SCALE GENOMIC DNA]</scope>
    <source>
        <strain evidence="8 9">DSM 100021</strain>
    </source>
</reference>
<comment type="function">
    <text evidence="5">Part of a binding-protein-dependent transport system for aliphatic sulfonates. Putative binding protein.</text>
</comment>
<evidence type="ECO:0000256" key="4">
    <source>
        <dbReference type="ARBA" id="ARBA00022729"/>
    </source>
</evidence>
<dbReference type="GO" id="GO:0042626">
    <property type="term" value="F:ATPase-coupled transmembrane transporter activity"/>
    <property type="evidence" value="ECO:0007669"/>
    <property type="project" value="InterPro"/>
</dbReference>
<dbReference type="PROSITE" id="PS51318">
    <property type="entry name" value="TAT"/>
    <property type="match status" value="1"/>
</dbReference>
<feature type="domain" description="Solute-binding protein family 3/N-terminal" evidence="7">
    <location>
        <begin position="58"/>
        <end position="282"/>
    </location>
</feature>
<proteinExistence type="inferred from homology"/>
<dbReference type="Gene3D" id="3.40.190.10">
    <property type="entry name" value="Periplasmic binding protein-like II"/>
    <property type="match status" value="2"/>
</dbReference>
<dbReference type="InterPro" id="IPR006311">
    <property type="entry name" value="TAT_signal"/>
</dbReference>
<comment type="subcellular location">
    <subcellularLocation>
        <location evidence="1">Periplasm</location>
    </subcellularLocation>
</comment>
<sequence length="347" mass="36874">MNNGERLTTPYQWFWIGRDERRKKLPMITRRQTLGLLGATGVALATPALRGAHAAATTFRIGWQKNGVLALAKRSGALEKRLAARGVTITWAEFSSGPPLLEALGAGALDFGPTGDVPPLFAQAARGNLLYVGTYKGAPSGSAILVRKDSPIQSLADLKGKKLAFKRGSSAHNFVVKALRKGGLTPADVKAADLSPADAGAAFKSGSIDAWAIWDPYFAVAQSDPDARVLTTAEGIVESWSFFLGNGDFVGKNPDIITEVIDELRKTGVAAQGRLDETVAALAEITGVPVETTRTVLTRPGADLGSVSTITDEAVTYQQALADEFRDLNILPKPLKIADIVWRPKAS</sequence>
<keyword evidence="3" id="KW-0813">Transport</keyword>
<dbReference type="InterPro" id="IPR015168">
    <property type="entry name" value="SsuA/THI5"/>
</dbReference>
<keyword evidence="4" id="KW-0732">Signal</keyword>
<dbReference type="GO" id="GO:0042597">
    <property type="term" value="C:periplasmic space"/>
    <property type="evidence" value="ECO:0007669"/>
    <property type="project" value="UniProtKB-SubCell"/>
</dbReference>
<dbReference type="EMBL" id="JACIED010000003">
    <property type="protein sequence ID" value="MBB4008506.1"/>
    <property type="molecule type" value="Genomic_DNA"/>
</dbReference>
<evidence type="ECO:0000256" key="1">
    <source>
        <dbReference type="ARBA" id="ARBA00004418"/>
    </source>
</evidence>
<evidence type="ECO:0000313" key="9">
    <source>
        <dbReference type="Proteomes" id="UP000544107"/>
    </source>
</evidence>
<evidence type="ECO:0000256" key="5">
    <source>
        <dbReference type="ARBA" id="ARBA00055538"/>
    </source>
</evidence>
<protein>
    <recommendedName>
        <fullName evidence="6">Putative aliphatic sulfonates-binding protein</fullName>
    </recommendedName>
</protein>
<evidence type="ECO:0000259" key="7">
    <source>
        <dbReference type="SMART" id="SM00062"/>
    </source>
</evidence>
<evidence type="ECO:0000256" key="3">
    <source>
        <dbReference type="ARBA" id="ARBA00022448"/>
    </source>
</evidence>
<dbReference type="InterPro" id="IPR010067">
    <property type="entry name" value="ABC_SsuA_sub-bd"/>
</dbReference>
<dbReference type="Proteomes" id="UP000544107">
    <property type="component" value="Unassembled WGS sequence"/>
</dbReference>
<accession>A0A7W6HP98</accession>